<sequence>MFKKQEKRFVEKYTQNLGLSGLQIVVDTATGVNYLCTIGTGAYGITPLLDRNGNVVVDEIELYKEK</sequence>
<reference evidence="2 3" key="1">
    <citation type="submission" date="2019-04" db="EMBL/GenBank/DDBJ databases">
        <title>Microbes associate with the intestines of laboratory mice.</title>
        <authorList>
            <person name="Navarre W."/>
            <person name="Wong E."/>
            <person name="Huang K."/>
            <person name="Tropini C."/>
            <person name="Ng K."/>
            <person name="Yu B."/>
        </authorList>
    </citation>
    <scope>NUCLEOTIDE SEQUENCE [LARGE SCALE GENOMIC DNA]</scope>
    <source>
        <strain evidence="2 3">NM50_B9-20</strain>
    </source>
</reference>
<feature type="domain" description="DUF6440" evidence="1">
    <location>
        <begin position="8"/>
        <end position="58"/>
    </location>
</feature>
<protein>
    <recommendedName>
        <fullName evidence="1">DUF6440 domain-containing protein</fullName>
    </recommendedName>
</protein>
<comment type="caution">
    <text evidence="2">The sequence shown here is derived from an EMBL/GenBank/DDBJ whole genome shotgun (WGS) entry which is preliminary data.</text>
</comment>
<dbReference type="Proteomes" id="UP000306888">
    <property type="component" value="Unassembled WGS sequence"/>
</dbReference>
<dbReference type="Pfam" id="PF20037">
    <property type="entry name" value="DUF6440"/>
    <property type="match status" value="1"/>
</dbReference>
<evidence type="ECO:0000259" key="1">
    <source>
        <dbReference type="Pfam" id="PF20037"/>
    </source>
</evidence>
<evidence type="ECO:0000313" key="3">
    <source>
        <dbReference type="Proteomes" id="UP000306888"/>
    </source>
</evidence>
<gene>
    <name evidence="2" type="ORF">E5347_13915</name>
</gene>
<dbReference type="OrthoDB" id="9135364at2"/>
<keyword evidence="3" id="KW-1185">Reference proteome</keyword>
<name>A0A4S2DFY6_9CLOT</name>
<accession>A0A4S2DFY6</accession>
<dbReference type="InterPro" id="IPR045515">
    <property type="entry name" value="DUF6440"/>
</dbReference>
<proteinExistence type="predicted"/>
<dbReference type="EMBL" id="SRYR01000010">
    <property type="protein sequence ID" value="TGY40948.1"/>
    <property type="molecule type" value="Genomic_DNA"/>
</dbReference>
<organism evidence="2 3">
    <name type="scientific">Clostridium sartagoforme</name>
    <dbReference type="NCBI Taxonomy" id="84031"/>
    <lineage>
        <taxon>Bacteria</taxon>
        <taxon>Bacillati</taxon>
        <taxon>Bacillota</taxon>
        <taxon>Clostridia</taxon>
        <taxon>Eubacteriales</taxon>
        <taxon>Clostridiaceae</taxon>
        <taxon>Clostridium</taxon>
    </lineage>
</organism>
<dbReference type="RefSeq" id="WP_136007837.1">
    <property type="nucleotide sequence ID" value="NZ_SRYR01000010.1"/>
</dbReference>
<evidence type="ECO:0000313" key="2">
    <source>
        <dbReference type="EMBL" id="TGY40948.1"/>
    </source>
</evidence>
<dbReference type="AlphaFoldDB" id="A0A4S2DFY6"/>